<dbReference type="SUPFAM" id="SSF140111">
    <property type="entry name" value="Endosomal sorting complex assembly domain"/>
    <property type="match status" value="1"/>
</dbReference>
<evidence type="ECO:0000256" key="8">
    <source>
        <dbReference type="SAM" id="Coils"/>
    </source>
</evidence>
<dbReference type="InterPro" id="IPR052070">
    <property type="entry name" value="ESCRT-I_UEV_domain"/>
</dbReference>
<dbReference type="Pfam" id="PF05743">
    <property type="entry name" value="UEV"/>
    <property type="match status" value="1"/>
</dbReference>
<evidence type="ECO:0000256" key="1">
    <source>
        <dbReference type="ARBA" id="ARBA00004177"/>
    </source>
</evidence>
<dbReference type="InterPro" id="IPR037202">
    <property type="entry name" value="ESCRT_assembly_dom"/>
</dbReference>
<keyword evidence="5 7" id="KW-0653">Protein transport</keyword>
<evidence type="ECO:0000256" key="4">
    <source>
        <dbReference type="ARBA" id="ARBA00022753"/>
    </source>
</evidence>
<dbReference type="CDD" id="cd11685">
    <property type="entry name" value="UEV_TSG101-like"/>
    <property type="match status" value="1"/>
</dbReference>
<proteinExistence type="inferred from homology"/>
<dbReference type="PANTHER" id="PTHR23306:SF3">
    <property type="entry name" value="TUMOR SUPPRESSOR PROTEIN 101"/>
    <property type="match status" value="1"/>
</dbReference>
<keyword evidence="4" id="KW-0967">Endosome</keyword>
<dbReference type="InterPro" id="IPR008883">
    <property type="entry name" value="UEV_N"/>
</dbReference>
<name>A0A7S3P279_9STRA</name>
<keyword evidence="6 8" id="KW-0175">Coiled coil</keyword>
<evidence type="ECO:0000256" key="5">
    <source>
        <dbReference type="ARBA" id="ARBA00022927"/>
    </source>
</evidence>
<feature type="coiled-coil region" evidence="8">
    <location>
        <begin position="278"/>
        <end position="315"/>
    </location>
</feature>
<evidence type="ECO:0000256" key="7">
    <source>
        <dbReference type="PROSITE-ProRule" id="PRU00644"/>
    </source>
</evidence>
<evidence type="ECO:0000313" key="11">
    <source>
        <dbReference type="EMBL" id="CAE0407269.1"/>
    </source>
</evidence>
<gene>
    <name evidence="11" type="ORF">ACOF00016_LOCUS5096</name>
</gene>
<comment type="similarity">
    <text evidence="2">Belongs to the ubiquitin-conjugating enzyme family. UEV subfamily.</text>
</comment>
<accession>A0A7S3P279</accession>
<dbReference type="InterPro" id="IPR017916">
    <property type="entry name" value="SB_dom"/>
</dbReference>
<dbReference type="Gene3D" id="3.10.110.10">
    <property type="entry name" value="Ubiquitin Conjugating Enzyme"/>
    <property type="match status" value="1"/>
</dbReference>
<feature type="domain" description="SB" evidence="9">
    <location>
        <begin position="328"/>
        <end position="396"/>
    </location>
</feature>
<evidence type="ECO:0000259" key="10">
    <source>
        <dbReference type="PROSITE" id="PS51322"/>
    </source>
</evidence>
<feature type="coiled-coil region" evidence="8">
    <location>
        <begin position="179"/>
        <end position="222"/>
    </location>
</feature>
<reference evidence="11" key="1">
    <citation type="submission" date="2021-01" db="EMBL/GenBank/DDBJ databases">
        <authorList>
            <person name="Corre E."/>
            <person name="Pelletier E."/>
            <person name="Niang G."/>
            <person name="Scheremetjew M."/>
            <person name="Finn R."/>
            <person name="Kale V."/>
            <person name="Holt S."/>
            <person name="Cochrane G."/>
            <person name="Meng A."/>
            <person name="Brown T."/>
            <person name="Cohen L."/>
        </authorList>
    </citation>
    <scope>NUCLEOTIDE SEQUENCE</scope>
    <source>
        <strain evidence="11">CCMP127</strain>
    </source>
</reference>
<evidence type="ECO:0000256" key="2">
    <source>
        <dbReference type="ARBA" id="ARBA00009594"/>
    </source>
</evidence>
<evidence type="ECO:0000256" key="6">
    <source>
        <dbReference type="ARBA" id="ARBA00023054"/>
    </source>
</evidence>
<evidence type="ECO:0000259" key="9">
    <source>
        <dbReference type="PROSITE" id="PS51312"/>
    </source>
</evidence>
<dbReference type="Pfam" id="PF09454">
    <property type="entry name" value="Vps23_core"/>
    <property type="match status" value="1"/>
</dbReference>
<feature type="domain" description="UEV" evidence="10">
    <location>
        <begin position="5"/>
        <end position="151"/>
    </location>
</feature>
<dbReference type="PROSITE" id="PS51322">
    <property type="entry name" value="UEV"/>
    <property type="match status" value="1"/>
</dbReference>
<dbReference type="PROSITE" id="PS51312">
    <property type="entry name" value="SB"/>
    <property type="match status" value="1"/>
</dbReference>
<organism evidence="11">
    <name type="scientific">Amphora coffeiformis</name>
    <dbReference type="NCBI Taxonomy" id="265554"/>
    <lineage>
        <taxon>Eukaryota</taxon>
        <taxon>Sar</taxon>
        <taxon>Stramenopiles</taxon>
        <taxon>Ochrophyta</taxon>
        <taxon>Bacillariophyta</taxon>
        <taxon>Bacillariophyceae</taxon>
        <taxon>Bacillariophycidae</taxon>
        <taxon>Thalassiophysales</taxon>
        <taxon>Catenulaceae</taxon>
        <taxon>Amphora</taxon>
    </lineage>
</organism>
<dbReference type="InterPro" id="IPR016135">
    <property type="entry name" value="UBQ-conjugating_enzyme/RWD"/>
</dbReference>
<protein>
    <recommendedName>
        <fullName evidence="12">UEV domain-containing protein</fullName>
    </recommendedName>
</protein>
<comment type="subcellular location">
    <subcellularLocation>
        <location evidence="1">Endosome</location>
    </subcellularLocation>
</comment>
<dbReference type="Gene3D" id="6.10.140.820">
    <property type="match status" value="1"/>
</dbReference>
<dbReference type="PANTHER" id="PTHR23306">
    <property type="entry name" value="TUMOR SUSCEPTIBILITY GENE 101 PROTEIN-RELATED"/>
    <property type="match status" value="1"/>
</dbReference>
<dbReference type="GO" id="GO:0015031">
    <property type="term" value="P:protein transport"/>
    <property type="evidence" value="ECO:0007669"/>
    <property type="project" value="UniProtKB-UniRule"/>
</dbReference>
<dbReference type="SUPFAM" id="SSF54495">
    <property type="entry name" value="UBC-like"/>
    <property type="match status" value="1"/>
</dbReference>
<dbReference type="GO" id="GO:0043130">
    <property type="term" value="F:ubiquitin binding"/>
    <property type="evidence" value="ECO:0007669"/>
    <property type="project" value="TreeGrafter"/>
</dbReference>
<evidence type="ECO:0000256" key="3">
    <source>
        <dbReference type="ARBA" id="ARBA00022448"/>
    </source>
</evidence>
<dbReference type="AlphaFoldDB" id="A0A7S3P279"/>
<evidence type="ECO:0008006" key="12">
    <source>
        <dbReference type="Google" id="ProtNLM"/>
    </source>
</evidence>
<sequence>MVNDPRVTAVIARLGGVYRDPARVDRDASSLLKSSVGSTLVPISATHIENNGYASTVLVLQGTIAIFFRGNTYQVLVDIYLPSGYPMKPPIPYVRLAQNMYLTENHKHVGSDGQVYLPMLHEWKASRDNLIELVVAMSSVFSNAPPVFTREAPPPPPPPLNDAETSQMSMSEREAILAVEAAEANAVAAAARAADEEEKRRAEEERRKAVEERRRLEALQAQQQWEEAQTSRVRQEVVQKIRSYLQDQSREVQAQVQSDWRDQQRLDHAKEVKIDTQLEMLKKKKKDLEQHCETVEKSMEDIKEWIKEAEESTEEKALSADEMAVASSPLHAQMMDLSAENWAISDALYFLDRALYQGHLDCMAHQKQVRLLAKKQFLVRAHLIKIKQVLMDRQHGRASNGY</sequence>
<dbReference type="GO" id="GO:0000813">
    <property type="term" value="C:ESCRT I complex"/>
    <property type="evidence" value="ECO:0007669"/>
    <property type="project" value="TreeGrafter"/>
</dbReference>
<dbReference type="EMBL" id="HBIM01005989">
    <property type="protein sequence ID" value="CAE0407269.1"/>
    <property type="molecule type" value="Transcribed_RNA"/>
</dbReference>
<dbReference type="GO" id="GO:0008333">
    <property type="term" value="P:endosome to lysosome transport"/>
    <property type="evidence" value="ECO:0007669"/>
    <property type="project" value="TreeGrafter"/>
</dbReference>
<keyword evidence="3 7" id="KW-0813">Transport</keyword>